<feature type="non-terminal residue" evidence="4">
    <location>
        <position position="495"/>
    </location>
</feature>
<name>A0A1V1NX49_9BACT</name>
<organism evidence="4 5">
    <name type="scientific">Candidatus Magnetoglobus multicellularis str. Araruama</name>
    <dbReference type="NCBI Taxonomy" id="890399"/>
    <lineage>
        <taxon>Bacteria</taxon>
        <taxon>Pseudomonadati</taxon>
        <taxon>Thermodesulfobacteriota</taxon>
        <taxon>Desulfobacteria</taxon>
        <taxon>Desulfobacterales</taxon>
        <taxon>Desulfobacteraceae</taxon>
        <taxon>Candidatus Magnetoglobus</taxon>
    </lineage>
</organism>
<dbReference type="PRINTS" id="PR00501">
    <property type="entry name" value="KELCHREPEAT"/>
</dbReference>
<reference evidence="5" key="1">
    <citation type="submission" date="2012-11" db="EMBL/GenBank/DDBJ databases">
        <authorList>
            <person name="Lucero-Rivera Y.E."/>
            <person name="Tovar-Ramirez D."/>
        </authorList>
    </citation>
    <scope>NUCLEOTIDE SEQUENCE [LARGE SCALE GENOMIC DNA]</scope>
    <source>
        <strain evidence="5">Araruama</strain>
    </source>
</reference>
<dbReference type="Pfam" id="PF18998">
    <property type="entry name" value="Flg_new_2"/>
    <property type="match status" value="1"/>
</dbReference>
<sequence length="495" mass="56283">MVISSQVQGNISAKKWNGTTWINIGNPTINYYLNQLYSNSEIKSFGVNNDYVNVLLRNDQSDIFDVLTISPQSERLYGLSININPSLNSHFSPCASITKIPDKQLYTYGENVTLVATPGCCYEFMQWSGDASGNHLEITITMDSDKNIIANFEKKIKNWKCGWETRNPYPTEIWEHTAEVVHDKIYVIGGTSSTSVGGRNSISTVREYDPYLDKWTTKSPMNIARRNHTSEVVNNKIYVFGGFSENDDHLSSVEEYDPLTDKWTIKKNMLATRTFAGTTSIENNIYLYGGRRNDEGSNTKIMEMYDVYQNTWTTKSSLPEGIWFTDGVLINGKIHIISYDDHIVYNPDNDSWASLPSYNEDPNFFMNCKNIKINNNIFVINEDIFYSYDVESGQWNDKLPGLCNPRSYIAVTILDKKIYAIGGLYSYESPQTSSNTVEVFDYSNYNKPFIYDINDQTTDENLPITIPVFIGNADDISETVICNLNLSFDSSEVSL</sequence>
<dbReference type="SMART" id="SM00612">
    <property type="entry name" value="Kelch"/>
    <property type="match status" value="3"/>
</dbReference>
<protein>
    <submittedName>
        <fullName evidence="4">Kelch repeat type 1-containing protein</fullName>
    </submittedName>
</protein>
<dbReference type="SUPFAM" id="SSF117281">
    <property type="entry name" value="Kelch motif"/>
    <property type="match status" value="2"/>
</dbReference>
<evidence type="ECO:0000259" key="3">
    <source>
        <dbReference type="Pfam" id="PF18998"/>
    </source>
</evidence>
<feature type="domain" description="Bacterial repeat" evidence="3">
    <location>
        <begin position="97"/>
        <end position="155"/>
    </location>
</feature>
<dbReference type="EMBL" id="ATBP01001525">
    <property type="protein sequence ID" value="ETR67169.1"/>
    <property type="molecule type" value="Genomic_DNA"/>
</dbReference>
<dbReference type="Pfam" id="PF24681">
    <property type="entry name" value="Kelch_KLHDC2_KLHL20_DRC7"/>
    <property type="match status" value="1"/>
</dbReference>
<accession>A0A1V1NX49</accession>
<evidence type="ECO:0000256" key="2">
    <source>
        <dbReference type="ARBA" id="ARBA00022737"/>
    </source>
</evidence>
<dbReference type="AlphaFoldDB" id="A0A1V1NX49"/>
<proteinExistence type="predicted"/>
<dbReference type="Proteomes" id="UP000189670">
    <property type="component" value="Unassembled WGS sequence"/>
</dbReference>
<dbReference type="Pfam" id="PF01344">
    <property type="entry name" value="Kelch_1"/>
    <property type="match status" value="1"/>
</dbReference>
<dbReference type="Gene3D" id="2.120.10.80">
    <property type="entry name" value="Kelch-type beta propeller"/>
    <property type="match status" value="2"/>
</dbReference>
<evidence type="ECO:0000313" key="5">
    <source>
        <dbReference type="Proteomes" id="UP000189670"/>
    </source>
</evidence>
<dbReference type="PANTHER" id="PTHR46344:SF27">
    <property type="entry name" value="KELCH REPEAT SUPERFAMILY PROTEIN"/>
    <property type="match status" value="1"/>
</dbReference>
<dbReference type="InterPro" id="IPR044060">
    <property type="entry name" value="Bacterial_rp_domain"/>
</dbReference>
<evidence type="ECO:0000313" key="4">
    <source>
        <dbReference type="EMBL" id="ETR67169.1"/>
    </source>
</evidence>
<dbReference type="InterPro" id="IPR015915">
    <property type="entry name" value="Kelch-typ_b-propeller"/>
</dbReference>
<dbReference type="PANTHER" id="PTHR46344">
    <property type="entry name" value="OS02G0202900 PROTEIN"/>
    <property type="match status" value="1"/>
</dbReference>
<keyword evidence="1" id="KW-0880">Kelch repeat</keyword>
<keyword evidence="2" id="KW-0677">Repeat</keyword>
<dbReference type="InterPro" id="IPR006652">
    <property type="entry name" value="Kelch_1"/>
</dbReference>
<gene>
    <name evidence="4" type="ORF">OMM_11883</name>
</gene>
<evidence type="ECO:0000256" key="1">
    <source>
        <dbReference type="ARBA" id="ARBA00022441"/>
    </source>
</evidence>
<comment type="caution">
    <text evidence="4">The sequence shown here is derived from an EMBL/GenBank/DDBJ whole genome shotgun (WGS) entry which is preliminary data.</text>
</comment>